<keyword evidence="3" id="KW-0805">Transcription regulation</keyword>
<feature type="region of interest" description="Disordered" evidence="7">
    <location>
        <begin position="115"/>
        <end position="149"/>
    </location>
</feature>
<dbReference type="EMBL" id="JBBWWQ010000020">
    <property type="protein sequence ID" value="KAK8916656.1"/>
    <property type="molecule type" value="Genomic_DNA"/>
</dbReference>
<feature type="domain" description="Myb-like" evidence="8">
    <location>
        <begin position="62"/>
        <end position="112"/>
    </location>
</feature>
<dbReference type="AlphaFoldDB" id="A0AAP0AVT6"/>
<evidence type="ECO:0000256" key="7">
    <source>
        <dbReference type="SAM" id="MobiDB-lite"/>
    </source>
</evidence>
<dbReference type="SUPFAM" id="SSF46689">
    <property type="entry name" value="Homeodomain-like"/>
    <property type="match status" value="1"/>
</dbReference>
<dbReference type="PROSITE" id="PS51294">
    <property type="entry name" value="HTH_MYB"/>
    <property type="match status" value="2"/>
</dbReference>
<comment type="subcellular location">
    <subcellularLocation>
        <location evidence="1">Nucleus</location>
    </subcellularLocation>
</comment>
<protein>
    <submittedName>
        <fullName evidence="10">Myb-related protein Myb4</fullName>
    </submittedName>
</protein>
<evidence type="ECO:0000256" key="3">
    <source>
        <dbReference type="ARBA" id="ARBA00023015"/>
    </source>
</evidence>
<accession>A0AAP0AVT6</accession>
<dbReference type="Gene3D" id="1.10.10.60">
    <property type="entry name" value="Homeodomain-like"/>
    <property type="match status" value="2"/>
</dbReference>
<evidence type="ECO:0000313" key="11">
    <source>
        <dbReference type="Proteomes" id="UP001418222"/>
    </source>
</evidence>
<dbReference type="SMART" id="SM00717">
    <property type="entry name" value="SANT"/>
    <property type="match status" value="2"/>
</dbReference>
<keyword evidence="4" id="KW-0238">DNA-binding</keyword>
<proteinExistence type="predicted"/>
<evidence type="ECO:0000256" key="5">
    <source>
        <dbReference type="ARBA" id="ARBA00023163"/>
    </source>
</evidence>
<feature type="domain" description="HTH myb-type" evidence="9">
    <location>
        <begin position="62"/>
        <end position="116"/>
    </location>
</feature>
<evidence type="ECO:0000256" key="4">
    <source>
        <dbReference type="ARBA" id="ARBA00023125"/>
    </source>
</evidence>
<evidence type="ECO:0000259" key="9">
    <source>
        <dbReference type="PROSITE" id="PS51294"/>
    </source>
</evidence>
<dbReference type="FunFam" id="1.10.10.60:FF:000001">
    <property type="entry name" value="MYB-related transcription factor"/>
    <property type="match status" value="1"/>
</dbReference>
<feature type="domain" description="Myb-like" evidence="8">
    <location>
        <begin position="9"/>
        <end position="61"/>
    </location>
</feature>
<dbReference type="Proteomes" id="UP001418222">
    <property type="component" value="Unassembled WGS sequence"/>
</dbReference>
<organism evidence="10 11">
    <name type="scientific">Platanthera zijinensis</name>
    <dbReference type="NCBI Taxonomy" id="2320716"/>
    <lineage>
        <taxon>Eukaryota</taxon>
        <taxon>Viridiplantae</taxon>
        <taxon>Streptophyta</taxon>
        <taxon>Embryophyta</taxon>
        <taxon>Tracheophyta</taxon>
        <taxon>Spermatophyta</taxon>
        <taxon>Magnoliopsida</taxon>
        <taxon>Liliopsida</taxon>
        <taxon>Asparagales</taxon>
        <taxon>Orchidaceae</taxon>
        <taxon>Orchidoideae</taxon>
        <taxon>Orchideae</taxon>
        <taxon>Orchidinae</taxon>
        <taxon>Platanthera</taxon>
    </lineage>
</organism>
<evidence type="ECO:0000256" key="1">
    <source>
        <dbReference type="ARBA" id="ARBA00004123"/>
    </source>
</evidence>
<dbReference type="Pfam" id="PF00249">
    <property type="entry name" value="Myb_DNA-binding"/>
    <property type="match status" value="2"/>
</dbReference>
<dbReference type="InterPro" id="IPR001005">
    <property type="entry name" value="SANT/Myb"/>
</dbReference>
<gene>
    <name evidence="10" type="primary">MYB4</name>
    <name evidence="10" type="ORF">KSP39_PZI022906</name>
</gene>
<dbReference type="InterPro" id="IPR017930">
    <property type="entry name" value="Myb_dom"/>
</dbReference>
<dbReference type="GO" id="GO:0005634">
    <property type="term" value="C:nucleus"/>
    <property type="evidence" value="ECO:0007669"/>
    <property type="project" value="UniProtKB-SubCell"/>
</dbReference>
<keyword evidence="5" id="KW-0804">Transcription</keyword>
<reference evidence="10 11" key="1">
    <citation type="journal article" date="2022" name="Nat. Plants">
        <title>Genomes of leafy and leafless Platanthera orchids illuminate the evolution of mycoheterotrophy.</title>
        <authorList>
            <person name="Li M.H."/>
            <person name="Liu K.W."/>
            <person name="Li Z."/>
            <person name="Lu H.C."/>
            <person name="Ye Q.L."/>
            <person name="Zhang D."/>
            <person name="Wang J.Y."/>
            <person name="Li Y.F."/>
            <person name="Zhong Z.M."/>
            <person name="Liu X."/>
            <person name="Yu X."/>
            <person name="Liu D.K."/>
            <person name="Tu X.D."/>
            <person name="Liu B."/>
            <person name="Hao Y."/>
            <person name="Liao X.Y."/>
            <person name="Jiang Y.T."/>
            <person name="Sun W.H."/>
            <person name="Chen J."/>
            <person name="Chen Y.Q."/>
            <person name="Ai Y."/>
            <person name="Zhai J.W."/>
            <person name="Wu S.S."/>
            <person name="Zhou Z."/>
            <person name="Hsiao Y.Y."/>
            <person name="Wu W.L."/>
            <person name="Chen Y.Y."/>
            <person name="Lin Y.F."/>
            <person name="Hsu J.L."/>
            <person name="Li C.Y."/>
            <person name="Wang Z.W."/>
            <person name="Zhao X."/>
            <person name="Zhong W.Y."/>
            <person name="Ma X.K."/>
            <person name="Ma L."/>
            <person name="Huang J."/>
            <person name="Chen G.Z."/>
            <person name="Huang M.Z."/>
            <person name="Huang L."/>
            <person name="Peng D.H."/>
            <person name="Luo Y.B."/>
            <person name="Zou S.Q."/>
            <person name="Chen S.P."/>
            <person name="Lan S."/>
            <person name="Tsai W.C."/>
            <person name="Van de Peer Y."/>
            <person name="Liu Z.J."/>
        </authorList>
    </citation>
    <scope>NUCLEOTIDE SEQUENCE [LARGE SCALE GENOMIC DNA]</scope>
    <source>
        <strain evidence="10">Lor287</strain>
    </source>
</reference>
<dbReference type="GO" id="GO:0003677">
    <property type="term" value="F:DNA binding"/>
    <property type="evidence" value="ECO:0007669"/>
    <property type="project" value="UniProtKB-KW"/>
</dbReference>
<dbReference type="InterPro" id="IPR009057">
    <property type="entry name" value="Homeodomain-like_sf"/>
</dbReference>
<feature type="domain" description="HTH myb-type" evidence="9">
    <location>
        <begin position="9"/>
        <end position="61"/>
    </location>
</feature>
<evidence type="ECO:0000313" key="10">
    <source>
        <dbReference type="EMBL" id="KAK8916656.1"/>
    </source>
</evidence>
<name>A0AAP0AVT6_9ASPA</name>
<dbReference type="InterPro" id="IPR015495">
    <property type="entry name" value="Myb_TF_plants"/>
</dbReference>
<keyword evidence="11" id="KW-1185">Reference proteome</keyword>
<keyword evidence="2" id="KW-0677">Repeat</keyword>
<evidence type="ECO:0000256" key="6">
    <source>
        <dbReference type="ARBA" id="ARBA00023242"/>
    </source>
</evidence>
<dbReference type="PANTHER" id="PTHR10641">
    <property type="entry name" value="MYB FAMILY TRANSCRIPTION FACTOR"/>
    <property type="match status" value="1"/>
</dbReference>
<dbReference type="PANTHER" id="PTHR10641:SF1346">
    <property type="entry name" value="TRANSCRIPTION FACTOR MYB14"/>
    <property type="match status" value="1"/>
</dbReference>
<evidence type="ECO:0000259" key="8">
    <source>
        <dbReference type="PROSITE" id="PS50090"/>
    </source>
</evidence>
<dbReference type="CDD" id="cd00167">
    <property type="entry name" value="SANT"/>
    <property type="match status" value="2"/>
</dbReference>
<dbReference type="PROSITE" id="PS50090">
    <property type="entry name" value="MYB_LIKE"/>
    <property type="match status" value="2"/>
</dbReference>
<comment type="caution">
    <text evidence="10">The sequence shown here is derived from an EMBL/GenBank/DDBJ whole genome shotgun (WGS) entry which is preliminary data.</text>
</comment>
<sequence length="241" mass="27507">MGRAPCCERMGLKKGPWTLEEDRVLVSYILANGHANWRALPKQAGLLRCGKSCRLRWTNYLRPDIKRGHFTKEEEDTIFHFHALLGNRWAAIAAKLPGRTDNEIKNHWHTHLKKRILNPDESAESQKPRTGNYTNKKKENKKIESEKQISSACAAQSDSSSFEMTAENGDLQTKDNCINSWKEFPEIDENLWAEVFRLIGEEEEEDGVLIGENFDPWNSSSADEDGISFWMNLLAESANLG</sequence>
<keyword evidence="6" id="KW-0539">Nucleus</keyword>
<evidence type="ECO:0000256" key="2">
    <source>
        <dbReference type="ARBA" id="ARBA00022737"/>
    </source>
</evidence>